<comment type="caution">
    <text evidence="5">The sequence shown here is derived from an EMBL/GenBank/DDBJ whole genome shotgun (WGS) entry which is preliminary data.</text>
</comment>
<dbReference type="Gene3D" id="2.40.420.20">
    <property type="match status" value="1"/>
</dbReference>
<dbReference type="EMBL" id="RCZC01000008">
    <property type="protein sequence ID" value="TPG49065.1"/>
    <property type="molecule type" value="Genomic_DNA"/>
</dbReference>
<protein>
    <submittedName>
        <fullName evidence="5">Efflux RND transporter periplasmic adaptor subunit</fullName>
    </submittedName>
</protein>
<dbReference type="AlphaFoldDB" id="A0A502FHZ0"/>
<sequence length="380" mass="39063">MSEGGNGRLKLVGGIAAVVAVGVVGAGIATRVHSEHRLADWTDRQALPNVSVIHATTVAGGDTLQLPAALQALNSAPIYARTTGYVRRWLVDLGDPVRRGQTLAILDAPEVDQQLVAAQADLQTAQANQALAATTATRWRAMLAKDAVSKQETDEKAGDLAAKSALTNAARANVARLRSLTGFTRLTAPFDGIVTSRATQIGALVVAGNAASTPLFTVADVSRIRAYVKVPQSYSGQVHPGMQVTLTLPEYAGRTFAATLTRSAGAVDPGSGTVLVEVQAPNRDHALKPGSYAQASFPLSGASGTVSLPPSALIVGSGGTQVALLGPGNKAQLRTVTIGRDQGKTVEIAAGLTAQDRVIDNPPDSLQTGDAVKVLPNAGK</sequence>
<accession>A0A502FHZ0</accession>
<dbReference type="RefSeq" id="WP_140852008.1">
    <property type="nucleotide sequence ID" value="NZ_RCZC01000008.1"/>
</dbReference>
<dbReference type="FunFam" id="2.40.30.170:FF:000010">
    <property type="entry name" value="Efflux RND transporter periplasmic adaptor subunit"/>
    <property type="match status" value="1"/>
</dbReference>
<evidence type="ECO:0000259" key="4">
    <source>
        <dbReference type="Pfam" id="PF25973"/>
    </source>
</evidence>
<dbReference type="InterPro" id="IPR058627">
    <property type="entry name" value="MdtA-like_C"/>
</dbReference>
<evidence type="ECO:0000313" key="6">
    <source>
        <dbReference type="Proteomes" id="UP000319931"/>
    </source>
</evidence>
<evidence type="ECO:0000259" key="3">
    <source>
        <dbReference type="Pfam" id="PF25967"/>
    </source>
</evidence>
<feature type="domain" description="CusB-like beta-barrel" evidence="2">
    <location>
        <begin position="228"/>
        <end position="297"/>
    </location>
</feature>
<evidence type="ECO:0000313" key="5">
    <source>
        <dbReference type="EMBL" id="TPG49065.1"/>
    </source>
</evidence>
<dbReference type="InterPro" id="IPR058792">
    <property type="entry name" value="Beta-barrel_RND_2"/>
</dbReference>
<dbReference type="PANTHER" id="PTHR30469">
    <property type="entry name" value="MULTIDRUG RESISTANCE PROTEIN MDTA"/>
    <property type="match status" value="1"/>
</dbReference>
<dbReference type="Gene3D" id="2.40.50.100">
    <property type="match status" value="1"/>
</dbReference>
<dbReference type="SUPFAM" id="SSF111369">
    <property type="entry name" value="HlyD-like secretion proteins"/>
    <property type="match status" value="1"/>
</dbReference>
<dbReference type="Pfam" id="PF25967">
    <property type="entry name" value="RND-MFP_C"/>
    <property type="match status" value="1"/>
</dbReference>
<dbReference type="Proteomes" id="UP000319931">
    <property type="component" value="Unassembled WGS sequence"/>
</dbReference>
<organism evidence="5 6">
    <name type="scientific">Sphingomonas glacialis</name>
    <dbReference type="NCBI Taxonomy" id="658225"/>
    <lineage>
        <taxon>Bacteria</taxon>
        <taxon>Pseudomonadati</taxon>
        <taxon>Pseudomonadota</taxon>
        <taxon>Alphaproteobacteria</taxon>
        <taxon>Sphingomonadales</taxon>
        <taxon>Sphingomonadaceae</taxon>
        <taxon>Sphingomonas</taxon>
    </lineage>
</organism>
<gene>
    <name evidence="5" type="ORF">EAH76_19790</name>
</gene>
<dbReference type="OrthoDB" id="9806939at2"/>
<reference evidence="5 6" key="1">
    <citation type="journal article" date="2019" name="Environ. Microbiol.">
        <title>Species interactions and distinct microbial communities in high Arctic permafrost affected cryosols are associated with the CH4 and CO2 gas fluxes.</title>
        <authorList>
            <person name="Altshuler I."/>
            <person name="Hamel J."/>
            <person name="Turney S."/>
            <person name="Magnuson E."/>
            <person name="Levesque R."/>
            <person name="Greer C."/>
            <person name="Whyte L.G."/>
        </authorList>
    </citation>
    <scope>NUCLEOTIDE SEQUENCE [LARGE SCALE GENOMIC DNA]</scope>
    <source>
        <strain evidence="5 6">E6.1</strain>
    </source>
</reference>
<dbReference type="Gene3D" id="1.10.287.470">
    <property type="entry name" value="Helix hairpin bin"/>
    <property type="match status" value="1"/>
</dbReference>
<dbReference type="InterPro" id="IPR058647">
    <property type="entry name" value="BSH_CzcB-like"/>
</dbReference>
<dbReference type="InterPro" id="IPR006143">
    <property type="entry name" value="RND_pump_MFP"/>
</dbReference>
<dbReference type="Pfam" id="PF25954">
    <property type="entry name" value="Beta-barrel_RND_2"/>
    <property type="match status" value="1"/>
</dbReference>
<dbReference type="PANTHER" id="PTHR30469:SF37">
    <property type="entry name" value="RAGD PROTEIN"/>
    <property type="match status" value="1"/>
</dbReference>
<evidence type="ECO:0000256" key="1">
    <source>
        <dbReference type="ARBA" id="ARBA00009477"/>
    </source>
</evidence>
<dbReference type="GO" id="GO:0015562">
    <property type="term" value="F:efflux transmembrane transporter activity"/>
    <property type="evidence" value="ECO:0007669"/>
    <property type="project" value="TreeGrafter"/>
</dbReference>
<comment type="similarity">
    <text evidence="1">Belongs to the membrane fusion protein (MFP) (TC 8.A.1) family.</text>
</comment>
<feature type="domain" description="Multidrug resistance protein MdtA-like C-terminal permuted SH3" evidence="3">
    <location>
        <begin position="308"/>
        <end position="359"/>
    </location>
</feature>
<dbReference type="Pfam" id="PF25973">
    <property type="entry name" value="BSH_CzcB"/>
    <property type="match status" value="1"/>
</dbReference>
<dbReference type="GO" id="GO:1990281">
    <property type="term" value="C:efflux pump complex"/>
    <property type="evidence" value="ECO:0007669"/>
    <property type="project" value="TreeGrafter"/>
</dbReference>
<dbReference type="Gene3D" id="2.40.30.170">
    <property type="match status" value="1"/>
</dbReference>
<proteinExistence type="inferred from homology"/>
<dbReference type="NCBIfam" id="TIGR01730">
    <property type="entry name" value="RND_mfp"/>
    <property type="match status" value="1"/>
</dbReference>
<name>A0A502FHZ0_9SPHN</name>
<keyword evidence="6" id="KW-1185">Reference proteome</keyword>
<feature type="domain" description="CzcB-like barrel-sandwich hybrid" evidence="4">
    <location>
        <begin position="76"/>
        <end position="220"/>
    </location>
</feature>
<evidence type="ECO:0000259" key="2">
    <source>
        <dbReference type="Pfam" id="PF25954"/>
    </source>
</evidence>